<dbReference type="RefSeq" id="XP_060282134.1">
    <property type="nucleotide sequence ID" value="XM_060426142.1"/>
</dbReference>
<reference evidence="3" key="1">
    <citation type="submission" date="2023-06" db="EMBL/GenBank/DDBJ databases">
        <title>Genome-scale phylogeny and comparative genomics of the fungal order Sordariales.</title>
        <authorList>
            <consortium name="Lawrence Berkeley National Laboratory"/>
            <person name="Hensen N."/>
            <person name="Bonometti L."/>
            <person name="Westerberg I."/>
            <person name="Brannstrom I.O."/>
            <person name="Guillou S."/>
            <person name="Cros-Aarteil S."/>
            <person name="Calhoun S."/>
            <person name="Haridas S."/>
            <person name="Kuo A."/>
            <person name="Mondo S."/>
            <person name="Pangilinan J."/>
            <person name="Riley R."/>
            <person name="Labutti K."/>
            <person name="Andreopoulos B."/>
            <person name="Lipzen A."/>
            <person name="Chen C."/>
            <person name="Yanf M."/>
            <person name="Daum C."/>
            <person name="Ng V."/>
            <person name="Clum A."/>
            <person name="Steindorff A."/>
            <person name="Ohm R."/>
            <person name="Martin F."/>
            <person name="Silar P."/>
            <person name="Natvig D."/>
            <person name="Lalanne C."/>
            <person name="Gautier V."/>
            <person name="Ament-Velasquez S.L."/>
            <person name="Kruys A."/>
            <person name="Hutchinson M.I."/>
            <person name="Powell A.J."/>
            <person name="Barry K."/>
            <person name="Miller A.N."/>
            <person name="Grigoriev I.V."/>
            <person name="Debuchy R."/>
            <person name="Gladieux P."/>
            <person name="Thoren M.H."/>
            <person name="Johannesson H."/>
        </authorList>
    </citation>
    <scope>NUCLEOTIDE SEQUENCE</scope>
    <source>
        <strain evidence="3">8032-3</strain>
    </source>
</reference>
<feature type="compositionally biased region" description="Low complexity" evidence="2">
    <location>
        <begin position="799"/>
        <end position="815"/>
    </location>
</feature>
<feature type="compositionally biased region" description="Basic and acidic residues" evidence="2">
    <location>
        <begin position="1093"/>
        <end position="1103"/>
    </location>
</feature>
<feature type="compositionally biased region" description="Basic and acidic residues" evidence="2">
    <location>
        <begin position="707"/>
        <end position="718"/>
    </location>
</feature>
<evidence type="ECO:0000256" key="1">
    <source>
        <dbReference type="SAM" id="Coils"/>
    </source>
</evidence>
<comment type="caution">
    <text evidence="3">The sequence shown here is derived from an EMBL/GenBank/DDBJ whole genome shotgun (WGS) entry which is preliminary data.</text>
</comment>
<feature type="compositionally biased region" description="Basic and acidic residues" evidence="2">
    <location>
        <begin position="1182"/>
        <end position="1214"/>
    </location>
</feature>
<protein>
    <submittedName>
        <fullName evidence="3">Uncharacterized protein</fullName>
    </submittedName>
</protein>
<feature type="compositionally biased region" description="Basic and acidic residues" evidence="2">
    <location>
        <begin position="1072"/>
        <end position="1082"/>
    </location>
</feature>
<feature type="region of interest" description="Disordered" evidence="2">
    <location>
        <begin position="1375"/>
        <end position="1445"/>
    </location>
</feature>
<evidence type="ECO:0000313" key="3">
    <source>
        <dbReference type="EMBL" id="KAK1765921.1"/>
    </source>
</evidence>
<sequence length="1804" mass="195259">MPHDYPATAGLSGVTMDVSALVSQMNETLSTIHSTIASLKTTGHDSRLDDLERQRDLAISSLHKAFDQEDTVLSQRRQAERDEIAQRRRREDEELERRRRLEDEELAEKQIREDDERRARLEGKARGVEEETDEQMGVVEEEAQRMLDEGRDKLRLLEEKRQELNRLIDEQLKIALPAAPKRRRSMRASAHTPPPVAAESKPPAPALADEHVGNNLAVKAPEENGNPDGKVPRLEKRLALAEWLRRNEATRKDQEKGRPHLEDARNHSPVRGGSTSVLTTEEDGQSTGSLPVLEEMPESESSQDPKPEHADLSHRAETPLSKDQTPEPKSLFGSWGKTMRSLVSSQPSSSRTALPDGQGHPPGVPDLDHDRSVSAPGSYPTEEEPTVTGPIPELQTSPEVSPAETLGEKAIEQGRADVDIEMDASEIGNGNDIAGQAVDATLATGDQEAFVEDGDLPVKDDHHVTPVTEKHEEVEEAICSADETLSEKSTISEETARQERLFGMSGNEAIPGTMTHGSADSGSDIVEPIPGTMTHRNDFPTLAQEIPSRATDHADPRYCSADGHSNEAFAPARETVDVQELVGSPTTHSLSHGVSIEDLPGSLACETLDSMAEASPRFPEKVEHMFAEPSEPAGHLISAMESDGQPTTNDNKMEVLQPEDLSPAEILIEETSEVAEATSSEPSSPVEHTLYAQDSPSEDTLSGLEPESLHPDMVREVPDLAPETQLADETGGGLVDQSALVIDGDHSEEEIEHGSEPYQPDEVDQDGPTDQAHEEIELVIHQRPDDPAEQMPQPEPEPQESYQSSCDESSVSSASDGAETYSDLDTTVELLPLPSTQVASAEHHEPAKATSEPEAEAEPEPEPAADPKAGHEEDDPEPKPTDSTACIGNPASDSDGEVPRAEACDEAEPGSRQVGSQDIVDRVVEEPELGVAGVGEEEVPLEDVQHVRADQTPGSLQAGEVEGRLDHAPESVPYSPEAMHYSASEEIGYHGDGVVENQPNVAPSGDEHEPPEEVDMDGVSVSDHPPIEDNGCDVVGGGEWIETSQHFEPPGNQGDDPSHLCPAFVDGDLDNGEERRVDDQSESHMTTYGQVEEFSRLLRERDTGQSPLGLVDSNADSGSQPFVTPLASAGFRSPPLNSEDELIDAEEESSQADEYNSHYELEDDHTTTVHGQDDLFDDDDHSDEHAEHTSDDEREALGHDFHDDGDPSVKEHVITSHLGYVDDEPITAVPAGPEQRSTSGPGESQGDEGHLTISTAEWADDPIDSYSDLAAMEFHPRAEEGHADEARGDHIMDSPTVGNPPTPHFRPTRAPLTPEAVSLALRYSTPYQEEGGLANSRHNPDRPRTPQRNVTRDAVDEGLEAESFVIRDVTNVPWHSRNDSIPRSLHSQSTISSSPLSSTHSPLRSDSHEPAIHDGSPAHAHSHLLSGMAGRPRNDSQPTTYDHFGGVGGYDAKAVAAQWLRRESSDASPAPPARAPSPSPQPGSLFQKMRSIFEQQQTDGANDRPPPPLPLPLSPQPRLTTWSGKGNPVRSRPISGVSYIPVRLTGPPRDLGRAAAHVGLVDGEYGDYGYRMRVVPDGGDDEGDERSGSWHEETAQEDRKGKGVLLTGSLGERSSGIGQARTVSVATVSAATVSAATVSAATVSAATVGEVQTTAGRRCDGTRAEVEDRRVSVLSVRTEVSIDDASSTTDDSDSETALTSECTEQHDVAWPDAPKKRGRVVAEAGGDFRLAWVWVEGWRARLRKSGDVVEKARWEFRLDDAMLGRAPNRMPVIVARVPGVSALKGSEVRVVGPGEVRRKSVHWA</sequence>
<feature type="compositionally biased region" description="Acidic residues" evidence="2">
    <location>
        <begin position="1138"/>
        <end position="1151"/>
    </location>
</feature>
<proteinExistence type="predicted"/>
<feature type="region of interest" description="Disordered" evidence="2">
    <location>
        <begin position="1459"/>
        <end position="1533"/>
    </location>
</feature>
<feature type="compositionally biased region" description="Polar residues" evidence="2">
    <location>
        <begin position="273"/>
        <end position="289"/>
    </location>
</feature>
<organism evidence="3 4">
    <name type="scientific">Phialemonium atrogriseum</name>
    <dbReference type="NCBI Taxonomy" id="1093897"/>
    <lineage>
        <taxon>Eukaryota</taxon>
        <taxon>Fungi</taxon>
        <taxon>Dikarya</taxon>
        <taxon>Ascomycota</taxon>
        <taxon>Pezizomycotina</taxon>
        <taxon>Sordariomycetes</taxon>
        <taxon>Sordariomycetidae</taxon>
        <taxon>Cephalothecales</taxon>
        <taxon>Cephalothecaceae</taxon>
        <taxon>Phialemonium</taxon>
    </lineage>
</organism>
<feature type="compositionally biased region" description="Basic and acidic residues" evidence="2">
    <location>
        <begin position="1155"/>
        <end position="1173"/>
    </location>
</feature>
<name>A0AAJ0C1E3_9PEZI</name>
<feature type="compositionally biased region" description="Pro residues" evidence="2">
    <location>
        <begin position="1504"/>
        <end position="1515"/>
    </location>
</feature>
<feature type="compositionally biased region" description="Basic and acidic residues" evidence="2">
    <location>
        <begin position="1585"/>
        <end position="1601"/>
    </location>
</feature>
<feature type="compositionally biased region" description="Basic and acidic residues" evidence="2">
    <location>
        <begin position="1403"/>
        <end position="1412"/>
    </location>
</feature>
<feature type="compositionally biased region" description="Low complexity" evidence="2">
    <location>
        <begin position="1383"/>
        <end position="1402"/>
    </location>
</feature>
<feature type="region of interest" description="Disordered" evidence="2">
    <location>
        <begin position="672"/>
        <end position="975"/>
    </location>
</feature>
<dbReference type="Proteomes" id="UP001244011">
    <property type="component" value="Unassembled WGS sequence"/>
</dbReference>
<feature type="compositionally biased region" description="Low complexity" evidence="2">
    <location>
        <begin position="341"/>
        <end position="350"/>
    </location>
</feature>
<feature type="region of interest" description="Disordered" evidence="2">
    <location>
        <begin position="1288"/>
        <end position="1310"/>
    </location>
</feature>
<feature type="compositionally biased region" description="Basic and acidic residues" evidence="2">
    <location>
        <begin position="230"/>
        <end position="266"/>
    </location>
</feature>
<gene>
    <name evidence="3" type="ORF">QBC33DRAFT_516339</name>
</gene>
<dbReference type="EMBL" id="MU839013">
    <property type="protein sequence ID" value="KAK1765921.1"/>
    <property type="molecule type" value="Genomic_DNA"/>
</dbReference>
<feature type="region of interest" description="Disordered" evidence="2">
    <location>
        <begin position="178"/>
        <end position="409"/>
    </location>
</feature>
<evidence type="ECO:0000313" key="4">
    <source>
        <dbReference type="Proteomes" id="UP001244011"/>
    </source>
</evidence>
<feature type="region of interest" description="Disordered" evidence="2">
    <location>
        <begin position="452"/>
        <end position="474"/>
    </location>
</feature>
<dbReference type="GeneID" id="85309329"/>
<accession>A0AAJ0C1E3</accession>
<feature type="compositionally biased region" description="Basic and acidic residues" evidence="2">
    <location>
        <begin position="456"/>
        <end position="473"/>
    </location>
</feature>
<keyword evidence="1" id="KW-0175">Coiled coil</keyword>
<feature type="region of interest" description="Disordered" evidence="2">
    <location>
        <begin position="1576"/>
        <end position="1603"/>
    </location>
</feature>
<feature type="compositionally biased region" description="Basic and acidic residues" evidence="2">
    <location>
        <begin position="303"/>
        <end position="317"/>
    </location>
</feature>
<feature type="region of interest" description="Disordered" evidence="2">
    <location>
        <begin position="1329"/>
        <end position="1349"/>
    </location>
</feature>
<feature type="compositionally biased region" description="Acidic residues" evidence="2">
    <location>
        <begin position="853"/>
        <end position="863"/>
    </location>
</feature>
<feature type="compositionally biased region" description="Basic and acidic residues" evidence="2">
    <location>
        <begin position="771"/>
        <end position="786"/>
    </location>
</feature>
<feature type="compositionally biased region" description="Pro residues" evidence="2">
    <location>
        <begin position="1469"/>
        <end position="1481"/>
    </location>
</feature>
<feature type="compositionally biased region" description="Low complexity" evidence="2">
    <location>
        <begin position="674"/>
        <end position="687"/>
    </location>
</feature>
<keyword evidence="4" id="KW-1185">Reference proteome</keyword>
<feature type="compositionally biased region" description="Basic and acidic residues" evidence="2">
    <location>
        <begin position="1338"/>
        <end position="1349"/>
    </location>
</feature>
<evidence type="ECO:0000256" key="2">
    <source>
        <dbReference type="SAM" id="MobiDB-lite"/>
    </source>
</evidence>
<feature type="region of interest" description="Disordered" evidence="2">
    <location>
        <begin position="990"/>
        <end position="1251"/>
    </location>
</feature>
<feature type="coiled-coil region" evidence="1">
    <location>
        <begin position="84"/>
        <end position="174"/>
    </location>
</feature>